<dbReference type="AlphaFoldDB" id="A0A9N8PYY0"/>
<evidence type="ECO:0008006" key="4">
    <source>
        <dbReference type="Google" id="ProtNLM"/>
    </source>
</evidence>
<name>A0A9N8PYY0_CHRIL</name>
<feature type="chain" id="PRO_5040265393" description="Cuticle protein" evidence="1">
    <location>
        <begin position="18"/>
        <end position="146"/>
    </location>
</feature>
<evidence type="ECO:0000313" key="2">
    <source>
        <dbReference type="EMBL" id="CAD0200559.1"/>
    </source>
</evidence>
<keyword evidence="1" id="KW-0732">Signal</keyword>
<reference evidence="2" key="1">
    <citation type="submission" date="2021-12" db="EMBL/GenBank/DDBJ databases">
        <authorList>
            <person name="King R."/>
        </authorList>
    </citation>
    <scope>NUCLEOTIDE SEQUENCE</scope>
</reference>
<evidence type="ECO:0000313" key="3">
    <source>
        <dbReference type="Proteomes" id="UP001154114"/>
    </source>
</evidence>
<gene>
    <name evidence="2" type="ORF">CINC_LOCUS2244</name>
</gene>
<dbReference type="EMBL" id="LR824015">
    <property type="protein sequence ID" value="CAD0200559.1"/>
    <property type="molecule type" value="Genomic_DNA"/>
</dbReference>
<proteinExistence type="predicted"/>
<protein>
    <recommendedName>
        <fullName evidence="4">Cuticle protein</fullName>
    </recommendedName>
</protein>
<organism evidence="2 3">
    <name type="scientific">Chrysodeixis includens</name>
    <name type="common">Soybean looper</name>
    <name type="synonym">Pseudoplusia includens</name>
    <dbReference type="NCBI Taxonomy" id="689277"/>
    <lineage>
        <taxon>Eukaryota</taxon>
        <taxon>Metazoa</taxon>
        <taxon>Ecdysozoa</taxon>
        <taxon>Arthropoda</taxon>
        <taxon>Hexapoda</taxon>
        <taxon>Insecta</taxon>
        <taxon>Pterygota</taxon>
        <taxon>Neoptera</taxon>
        <taxon>Endopterygota</taxon>
        <taxon>Lepidoptera</taxon>
        <taxon>Glossata</taxon>
        <taxon>Ditrysia</taxon>
        <taxon>Noctuoidea</taxon>
        <taxon>Noctuidae</taxon>
        <taxon>Plusiinae</taxon>
        <taxon>Chrysodeixis</taxon>
    </lineage>
</organism>
<dbReference type="Proteomes" id="UP001154114">
    <property type="component" value="Chromosome 12"/>
</dbReference>
<feature type="signal peptide" evidence="1">
    <location>
        <begin position="1"/>
        <end position="17"/>
    </location>
</feature>
<keyword evidence="3" id="KW-1185">Reference proteome</keyword>
<accession>A0A9N8PYY0</accession>
<evidence type="ECO:0000256" key="1">
    <source>
        <dbReference type="SAM" id="SignalP"/>
    </source>
</evidence>
<sequence length="146" mass="15421">MDKSIILIVAAIAVTAASPVYDFHSHAAYHSLPHLYHAAHVEVPPTPEAPHKHIQYQGYYVTVLFALVAIARAGVIVPAHPVVAHPVVAHRVVAPVHTVSHSAVIHPAPVVHAPVVHAAPIVHAPVVHAAPIVPVVKHAPLIAVHH</sequence>